<gene>
    <name evidence="1" type="ORF">ACFQT0_30150</name>
</gene>
<proteinExistence type="predicted"/>
<accession>A0ABW2UDS0</accession>
<reference evidence="2" key="1">
    <citation type="journal article" date="2019" name="Int. J. Syst. Evol. Microbiol.">
        <title>The Global Catalogue of Microorganisms (GCM) 10K type strain sequencing project: providing services to taxonomists for standard genome sequencing and annotation.</title>
        <authorList>
            <consortium name="The Broad Institute Genomics Platform"/>
            <consortium name="The Broad Institute Genome Sequencing Center for Infectious Disease"/>
            <person name="Wu L."/>
            <person name="Ma J."/>
        </authorList>
    </citation>
    <scope>NUCLEOTIDE SEQUENCE [LARGE SCALE GENOMIC DNA]</scope>
    <source>
        <strain evidence="2">JCM 19635</strain>
    </source>
</reference>
<protein>
    <recommendedName>
        <fullName evidence="3">Secreted protein</fullName>
    </recommendedName>
</protein>
<dbReference type="RefSeq" id="WP_380207148.1">
    <property type="nucleotide sequence ID" value="NZ_JBHTEK010000006.1"/>
</dbReference>
<evidence type="ECO:0000313" key="2">
    <source>
        <dbReference type="Proteomes" id="UP001596513"/>
    </source>
</evidence>
<name>A0ABW2UDS0_9BACT</name>
<sequence>MRTAACWASSLLLGAEHRAALGQCGLHHLRGVERTPGGWAGLLGTGLAGQQRQAQCQQQYGCRPQHGR</sequence>
<evidence type="ECO:0000313" key="1">
    <source>
        <dbReference type="EMBL" id="MFC7671184.1"/>
    </source>
</evidence>
<organism evidence="1 2">
    <name type="scientific">Hymenobacter humi</name>
    <dbReference type="NCBI Taxonomy" id="1411620"/>
    <lineage>
        <taxon>Bacteria</taxon>
        <taxon>Pseudomonadati</taxon>
        <taxon>Bacteroidota</taxon>
        <taxon>Cytophagia</taxon>
        <taxon>Cytophagales</taxon>
        <taxon>Hymenobacteraceae</taxon>
        <taxon>Hymenobacter</taxon>
    </lineage>
</organism>
<keyword evidence="2" id="KW-1185">Reference proteome</keyword>
<evidence type="ECO:0008006" key="3">
    <source>
        <dbReference type="Google" id="ProtNLM"/>
    </source>
</evidence>
<dbReference type="Proteomes" id="UP001596513">
    <property type="component" value="Unassembled WGS sequence"/>
</dbReference>
<comment type="caution">
    <text evidence="1">The sequence shown here is derived from an EMBL/GenBank/DDBJ whole genome shotgun (WGS) entry which is preliminary data.</text>
</comment>
<dbReference type="EMBL" id="JBHTEK010000006">
    <property type="protein sequence ID" value="MFC7671184.1"/>
    <property type="molecule type" value="Genomic_DNA"/>
</dbReference>